<keyword evidence="2" id="KW-0472">Membrane</keyword>
<keyword evidence="4" id="KW-1185">Reference proteome</keyword>
<sequence>MASRPPMEERGSALYEQMEGHGSDTALATTAAVPAGWDVGDVGAPNTPGAPPTPKKTPFWKKKKFLIAQAIIWPLVIVLIFVFLFPVVRAIAQLIINRSQLDVTSATISNPTNNSAHLPFSQATHTGIFDAEIQFKNNLTVSWTDTSGQSHQLGDMVNFPPLFAKAKTKRATLNHTVDFVITDTTAFGEFTATMITQPNFTWELSCPSLQVNADKFPAAKGLHFNKQLTLNGGCHVLNDPRALLRFDADVVHNKVALLNFALPADAPDNAGILFSATTGLNNSSPFDIDLGDVVFNLSYNGVFLGEGTGTNTVISPGENSITLNGTLIHQESSNLQSVSQLFTNYINSEPGTFVTAQGVSTKQSDGSEIAWLSQGLKSLKLQVPFKPPTAINPIRGIGIDFLNLSFSSESPWAPLASSNQVQAQLQLPFGFHLEITQIQNSFAIFQNNSIISNLSTPEGASTSSIQVLSPNDTQGTINITLSQSPLDVPSDAHDRFSTFILTHLAAKELTDSKTTTFQLIGQSSAVSNLSIGLITLNPIKFNVNSSLNGLQGLQKDVVINTVDVTGGTSDHIELSIGDLQLVRDGAVMGTTTIPNLVLNMGNNTLPATAAFRPNNNQPGQQTLNDFVGGTDVVLSISGFNNSTNIPSLLSAFESLNISTTLPALKTSLLKTASLVVLPSTGHANDIANVKVDLANPFSGDLTITNINSTVTSHGLMLGTIGTATNFNAQGNSTTTSPTLPLVMNLNPPDIFGLLRALATEAGESTQQLDGILQVGGITPAATTNEDSPSQKRELQERDNIFTGFDLPTFVDKAFQGLKTDINLQTQLSIGGYATSLEFMQKDVPVETDSTLNLLLPVLAQPIVQKVIDASVLGISTVIITNPQQNSFETILVGNISNAGPFDAEINFNAGLSISFNGQTLGTLQMPNVQVIGDVGAQLNVSATFNIADVDRLTNFTRVLLTEEQFVWDISAENLTVSALGIDVPGVSLLTKSVTLKGMNGLQNGVTIDTFDLPSNDPAGGIHLTLQTTVKNPSQVGIDLSSIGFNNFVGTTMLGPATSTSSFTLAPLSTINLPLVGRLIPQTSQSGLDALSAVFTNFIHGIPSNVSVVGASAGPSDVTWLNDAISSLKVSTILPDRGKLQVIENITLEKLELDFTSDTAFNPSTSSSLTTAAFTIPFDFPIDIVALEQNITTSLQSTGFAELDIPLGNTTTDVNSRIITLAFSDVPFAVFSNEHAAFENFLAQTTVSTSETFELSGAANAHAQTAAGLLTLTGIDFDVQTTIAGLQGLNAQPAIVSNLDVNHGFTDFLLITVTTTLDNPSNLTISMGDVAFGLTFNGQTIGTADISGLKVVPGVANYSTDVHYQPQAGEATSAGQLLLENFLQGVTSSTIISGTSDTTGVASLVQALEQIKLQANIPALHQNLITATVITFPTDIVQTGIASATVALANPFTASINLLTVTANATFENLTLGTVDHADFQSNPIHADGHSNITSPTLPLHFNLNPSVIIDLITTRASQKGVDLGPLTALFQAVTSNPNFHPPINSSVDPNPPTCVSGKQFDVDDAILNSLAGLEVTLKTDAVLKLDDFETELVFSQFNVPAITDKTALFLIGAVAPPIVQDLVNQASLSFDTVNITNVTNDGFDVSLHGQLTGTGPLDALITFVEPVTVNWQGHDIATIALPPVCAAANVGVPDYQTFTQFATFLLHNEEFTWTISTSQLRVNALGTNFDGVSLSKDLNFAAFNGLPGVTISNFNLPGDDPAGGITISTDSLIPSKSQLGIELGTVSFNSFFQGATVGPLTSSNSLFLAADATTSTHLTGRIVPQSGNDLNIIGNLFTNFLAGKNQTLQVQGNTVDPNGNGETVNWLSTAFKTLTLNVTLPGKIFKIIDAITIEDLEVNLVQSSEDFKPLTSSKTTVATFTNPFGFSLQVIQAAQDITIDFNGADTAQLNLPPIKTTSGVSTGNPATLLLNFENQTLQSLDNDAFGAFFAQVTDQKSADIVLKGTADIVGRTSIGDVPISDIPFNVDSSIPGINSFGGTATLSNVSITGSGGNGGNQFIITPLTTTLNNPSNISLTTVDVSLPVMFEGVELGRAVIDSFNLVPGDNVIPAEFHYMPANPNDTTAQAFLTQFLTGTDDIPLTIQGDSGSSPFGSLQPALEGAKLETSLKGMGDIIILDTNVLISLESLEDNLVSVNFDVMNPTDADLVIQFVQADGIVDGTIFAHFDQAFDNFIVPKHGTANSGTFGNVLLPQGALNSLGIIPGGVLNISAAQTVLVGENGYQIPWLKINQANVPTTFTLDLGDIVDVPV</sequence>
<evidence type="ECO:0000313" key="3">
    <source>
        <dbReference type="EMBL" id="GJJ06156.1"/>
    </source>
</evidence>
<feature type="region of interest" description="Disordered" evidence="1">
    <location>
        <begin position="1"/>
        <end position="22"/>
    </location>
</feature>
<keyword evidence="2" id="KW-0812">Transmembrane</keyword>
<feature type="compositionally biased region" description="Basic and acidic residues" evidence="1">
    <location>
        <begin position="1"/>
        <end position="11"/>
    </location>
</feature>
<gene>
    <name evidence="3" type="ORF">Clacol_000345</name>
</gene>
<dbReference type="EMBL" id="BPWL01000001">
    <property type="protein sequence ID" value="GJJ06156.1"/>
    <property type="molecule type" value="Genomic_DNA"/>
</dbReference>
<dbReference type="Proteomes" id="UP001050691">
    <property type="component" value="Unassembled WGS sequence"/>
</dbReference>
<comment type="caution">
    <text evidence="3">The sequence shown here is derived from an EMBL/GenBank/DDBJ whole genome shotgun (WGS) entry which is preliminary data.</text>
</comment>
<dbReference type="PANTHER" id="PTHR35895">
    <property type="entry name" value="CHROMOSOME 16, WHOLE GENOME SHOTGUN SEQUENCE"/>
    <property type="match status" value="1"/>
</dbReference>
<reference evidence="3" key="1">
    <citation type="submission" date="2021-10" db="EMBL/GenBank/DDBJ databases">
        <title>De novo Genome Assembly of Clathrus columnatus (Basidiomycota, Fungi) Using Illumina and Nanopore Sequence Data.</title>
        <authorList>
            <person name="Ogiso-Tanaka E."/>
            <person name="Itagaki H."/>
            <person name="Hosoya T."/>
            <person name="Hosaka K."/>
        </authorList>
    </citation>
    <scope>NUCLEOTIDE SEQUENCE</scope>
    <source>
        <strain evidence="3">MO-923</strain>
    </source>
</reference>
<feature type="transmembrane region" description="Helical" evidence="2">
    <location>
        <begin position="65"/>
        <end position="88"/>
    </location>
</feature>
<evidence type="ECO:0000256" key="1">
    <source>
        <dbReference type="SAM" id="MobiDB-lite"/>
    </source>
</evidence>
<dbReference type="Pfam" id="PF12505">
    <property type="entry name" value="DUF3712"/>
    <property type="match status" value="5"/>
</dbReference>
<evidence type="ECO:0000256" key="2">
    <source>
        <dbReference type="SAM" id="Phobius"/>
    </source>
</evidence>
<accession>A0AAV5A0P9</accession>
<protein>
    <submittedName>
        <fullName evidence="3">Uncharacterized protein</fullName>
    </submittedName>
</protein>
<organism evidence="3 4">
    <name type="scientific">Clathrus columnatus</name>
    <dbReference type="NCBI Taxonomy" id="1419009"/>
    <lineage>
        <taxon>Eukaryota</taxon>
        <taxon>Fungi</taxon>
        <taxon>Dikarya</taxon>
        <taxon>Basidiomycota</taxon>
        <taxon>Agaricomycotina</taxon>
        <taxon>Agaricomycetes</taxon>
        <taxon>Phallomycetidae</taxon>
        <taxon>Phallales</taxon>
        <taxon>Clathraceae</taxon>
        <taxon>Clathrus</taxon>
    </lineage>
</organism>
<dbReference type="InterPro" id="IPR046368">
    <property type="entry name" value="Tag1"/>
</dbReference>
<keyword evidence="2" id="KW-1133">Transmembrane helix</keyword>
<dbReference type="PANTHER" id="PTHR35895:SF1">
    <property type="entry name" value="LIPID-BINDING SERUM GLYCOPROTEIN C-TERMINAL DOMAIN-CONTAINING PROTEIN"/>
    <property type="match status" value="1"/>
</dbReference>
<dbReference type="GO" id="GO:0000329">
    <property type="term" value="C:fungal-type vacuole membrane"/>
    <property type="evidence" value="ECO:0007669"/>
    <property type="project" value="InterPro"/>
</dbReference>
<proteinExistence type="predicted"/>
<evidence type="ECO:0000313" key="4">
    <source>
        <dbReference type="Proteomes" id="UP001050691"/>
    </source>
</evidence>
<dbReference type="InterPro" id="IPR022185">
    <property type="entry name" value="DUF3712"/>
</dbReference>
<name>A0AAV5A0P9_9AGAM</name>